<keyword evidence="1" id="KW-0812">Transmembrane</keyword>
<keyword evidence="1" id="KW-0472">Membrane</keyword>
<sequence>MQRTKTNQQGINSRPDICQGYPVVFASLFLLSISIFLPFASSLLVQKYLSFLVFWVLQLHLNDPFKGQAASSRLCNMFHLTDATTRELNQE</sequence>
<proteinExistence type="predicted"/>
<dbReference type="EMBL" id="GGEC01027463">
    <property type="protein sequence ID" value="MBX07947.1"/>
    <property type="molecule type" value="Transcribed_RNA"/>
</dbReference>
<reference evidence="2" key="1">
    <citation type="submission" date="2018-02" db="EMBL/GenBank/DDBJ databases">
        <title>Rhizophora mucronata_Transcriptome.</title>
        <authorList>
            <person name="Meera S.P."/>
            <person name="Sreeshan A."/>
            <person name="Augustine A."/>
        </authorList>
    </citation>
    <scope>NUCLEOTIDE SEQUENCE</scope>
    <source>
        <tissue evidence="2">Leaf</tissue>
    </source>
</reference>
<accession>A0A2P2KQI1</accession>
<name>A0A2P2KQI1_RHIMU</name>
<evidence type="ECO:0000313" key="2">
    <source>
        <dbReference type="EMBL" id="MBX07947.1"/>
    </source>
</evidence>
<protein>
    <submittedName>
        <fullName evidence="2">Uncharacterized protein</fullName>
    </submittedName>
</protein>
<evidence type="ECO:0000256" key="1">
    <source>
        <dbReference type="SAM" id="Phobius"/>
    </source>
</evidence>
<organism evidence="2">
    <name type="scientific">Rhizophora mucronata</name>
    <name type="common">Asiatic mangrove</name>
    <dbReference type="NCBI Taxonomy" id="61149"/>
    <lineage>
        <taxon>Eukaryota</taxon>
        <taxon>Viridiplantae</taxon>
        <taxon>Streptophyta</taxon>
        <taxon>Embryophyta</taxon>
        <taxon>Tracheophyta</taxon>
        <taxon>Spermatophyta</taxon>
        <taxon>Magnoliopsida</taxon>
        <taxon>eudicotyledons</taxon>
        <taxon>Gunneridae</taxon>
        <taxon>Pentapetalae</taxon>
        <taxon>rosids</taxon>
        <taxon>fabids</taxon>
        <taxon>Malpighiales</taxon>
        <taxon>Rhizophoraceae</taxon>
        <taxon>Rhizophora</taxon>
    </lineage>
</organism>
<feature type="transmembrane region" description="Helical" evidence="1">
    <location>
        <begin position="21"/>
        <end position="45"/>
    </location>
</feature>
<keyword evidence="1" id="KW-1133">Transmembrane helix</keyword>
<dbReference type="AlphaFoldDB" id="A0A2P2KQI1"/>